<dbReference type="InterPro" id="IPR014721">
    <property type="entry name" value="Ribsml_uS5_D2-typ_fold_subgr"/>
</dbReference>
<name>A0AAD9LI36_BABDI</name>
<dbReference type="PANTHER" id="PTHR43527:SF2">
    <property type="entry name" value="4-DIPHOSPHOCYTIDYL-2-C-METHYL-D-ERYTHRITOL KINASE, CHLOROPLASTIC"/>
    <property type="match status" value="1"/>
</dbReference>
<keyword evidence="5" id="KW-1185">Reference proteome</keyword>
<organism evidence="4 5">
    <name type="scientific">Babesia divergens</name>
    <dbReference type="NCBI Taxonomy" id="32595"/>
    <lineage>
        <taxon>Eukaryota</taxon>
        <taxon>Sar</taxon>
        <taxon>Alveolata</taxon>
        <taxon>Apicomplexa</taxon>
        <taxon>Aconoidasida</taxon>
        <taxon>Piroplasmida</taxon>
        <taxon>Babesiidae</taxon>
        <taxon>Babesia</taxon>
    </lineage>
</organism>
<proteinExistence type="predicted"/>
<sequence>MRTLVTCLAFASHIGIPAAFHSYGRNFVSDEASVRSLLDPSKQNAGICATDFWDCRGTALAKINLSLQVEPESDVKQPLLSLVTLMQKVLWGDHISVKRLDNAEATILSKHFDTTSDGNVLLMIDETQDDQAFKTPVSFPFDDSNIISRALKMVTKDDQKYLVLTRKRVLPGSGLGGGSADAAFILKNLGDDIKPREYLSLGSDVSFLASNENVAVISGMGEQITPLEDLAYKSHVYILIPDEHVSTKGVFNKTRECLSQGIFDPGPTPISVSATSKSAANFSEFQPFNTLEQCVTKHNVQHLLEILRKHVPSKRCGMSGSGCSCFLLDVDDAEALRIRQLYGKPLVIVKTRFKQAGDGKADFKYL</sequence>
<dbReference type="SUPFAM" id="SSF55060">
    <property type="entry name" value="GHMP Kinase, C-terminal domain"/>
    <property type="match status" value="1"/>
</dbReference>
<dbReference type="Gene3D" id="3.30.230.10">
    <property type="match status" value="1"/>
</dbReference>
<evidence type="ECO:0000313" key="5">
    <source>
        <dbReference type="Proteomes" id="UP001195914"/>
    </source>
</evidence>
<evidence type="ECO:0000256" key="3">
    <source>
        <dbReference type="ARBA" id="ARBA00022840"/>
    </source>
</evidence>
<dbReference type="Gene3D" id="3.30.70.890">
    <property type="entry name" value="GHMP kinase, C-terminal domain"/>
    <property type="match status" value="1"/>
</dbReference>
<reference evidence="4" key="1">
    <citation type="journal article" date="2014" name="Nucleic Acids Res.">
        <title>The evolutionary dynamics of variant antigen genes in Babesia reveal a history of genomic innovation underlying host-parasite interaction.</title>
        <authorList>
            <person name="Jackson A.P."/>
            <person name="Otto T.D."/>
            <person name="Darby A."/>
            <person name="Ramaprasad A."/>
            <person name="Xia D."/>
            <person name="Echaide I.E."/>
            <person name="Farber M."/>
            <person name="Gahlot S."/>
            <person name="Gamble J."/>
            <person name="Gupta D."/>
            <person name="Gupta Y."/>
            <person name="Jackson L."/>
            <person name="Malandrin L."/>
            <person name="Malas T.B."/>
            <person name="Moussa E."/>
            <person name="Nair M."/>
            <person name="Reid A.J."/>
            <person name="Sanders M."/>
            <person name="Sharma J."/>
            <person name="Tracey A."/>
            <person name="Quail M.A."/>
            <person name="Weir W."/>
            <person name="Wastling J.M."/>
            <person name="Hall N."/>
            <person name="Willadsen P."/>
            <person name="Lingelbach K."/>
            <person name="Shiels B."/>
            <person name="Tait A."/>
            <person name="Berriman M."/>
            <person name="Allred D.R."/>
            <person name="Pain A."/>
        </authorList>
    </citation>
    <scope>NUCLEOTIDE SEQUENCE</scope>
    <source>
        <strain evidence="4">1802A</strain>
    </source>
</reference>
<accession>A0AAD9LI36</accession>
<dbReference type="EMBL" id="JAHBMH010000033">
    <property type="protein sequence ID" value="KAK1937478.1"/>
    <property type="molecule type" value="Genomic_DNA"/>
</dbReference>
<dbReference type="InterPro" id="IPR036554">
    <property type="entry name" value="GHMP_kinase_C_sf"/>
</dbReference>
<keyword evidence="2 4" id="KW-0418">Kinase</keyword>
<comment type="caution">
    <text evidence="4">The sequence shown here is derived from an EMBL/GenBank/DDBJ whole genome shotgun (WGS) entry which is preliminary data.</text>
</comment>
<dbReference type="SUPFAM" id="SSF54211">
    <property type="entry name" value="Ribosomal protein S5 domain 2-like"/>
    <property type="match status" value="1"/>
</dbReference>
<gene>
    <name evidence="4" type="ORF">X943_002141</name>
</gene>
<evidence type="ECO:0000256" key="2">
    <source>
        <dbReference type="ARBA" id="ARBA00022777"/>
    </source>
</evidence>
<dbReference type="GO" id="GO:0005524">
    <property type="term" value="F:ATP binding"/>
    <property type="evidence" value="ECO:0007669"/>
    <property type="project" value="UniProtKB-KW"/>
</dbReference>
<evidence type="ECO:0000313" key="4">
    <source>
        <dbReference type="EMBL" id="KAK1937478.1"/>
    </source>
</evidence>
<evidence type="ECO:0000256" key="1">
    <source>
        <dbReference type="ARBA" id="ARBA00022741"/>
    </source>
</evidence>
<dbReference type="PANTHER" id="PTHR43527">
    <property type="entry name" value="4-DIPHOSPHOCYTIDYL-2-C-METHYL-D-ERYTHRITOL KINASE, CHLOROPLASTIC"/>
    <property type="match status" value="1"/>
</dbReference>
<keyword evidence="2 4" id="KW-0808">Transferase</keyword>
<dbReference type="GO" id="GO:0050515">
    <property type="term" value="F:4-(cytidine 5'-diphospho)-2-C-methyl-D-erythritol kinase activity"/>
    <property type="evidence" value="ECO:0007669"/>
    <property type="project" value="TreeGrafter"/>
</dbReference>
<protein>
    <submittedName>
        <fullName evidence="4">4-diphosphocytidyl-2-C-methyl-D-erythritol kinase, related</fullName>
    </submittedName>
</protein>
<reference evidence="4" key="2">
    <citation type="submission" date="2021-05" db="EMBL/GenBank/DDBJ databases">
        <authorList>
            <person name="Pain A."/>
        </authorList>
    </citation>
    <scope>NUCLEOTIDE SEQUENCE</scope>
    <source>
        <strain evidence="4">1802A</strain>
    </source>
</reference>
<dbReference type="AlphaFoldDB" id="A0AAD9LI36"/>
<dbReference type="Proteomes" id="UP001195914">
    <property type="component" value="Unassembled WGS sequence"/>
</dbReference>
<keyword evidence="1" id="KW-0547">Nucleotide-binding</keyword>
<dbReference type="InterPro" id="IPR020568">
    <property type="entry name" value="Ribosomal_Su5_D2-typ_SF"/>
</dbReference>
<keyword evidence="3" id="KW-0067">ATP-binding</keyword>